<name>A0A1F5FZ26_9BACT</name>
<accession>A0A1F5FZ26</accession>
<dbReference type="Gene3D" id="6.10.250.290">
    <property type="match status" value="1"/>
</dbReference>
<dbReference type="InterPro" id="IPR047865">
    <property type="entry name" value="Ribosomal_uL10_bac_type"/>
</dbReference>
<evidence type="ECO:0000256" key="4">
    <source>
        <dbReference type="ARBA" id="ARBA00035202"/>
    </source>
</evidence>
<evidence type="ECO:0000256" key="5">
    <source>
        <dbReference type="HAMAP-Rule" id="MF_00362"/>
    </source>
</evidence>
<keyword evidence="3 5" id="KW-0687">Ribonucleoprotein</keyword>
<evidence type="ECO:0000313" key="7">
    <source>
        <dbReference type="Proteomes" id="UP000177069"/>
    </source>
</evidence>
<keyword evidence="5" id="KW-0694">RNA-binding</keyword>
<dbReference type="EMBL" id="MFBA01000049">
    <property type="protein sequence ID" value="OGD84804.1"/>
    <property type="molecule type" value="Genomic_DNA"/>
</dbReference>
<dbReference type="InterPro" id="IPR043141">
    <property type="entry name" value="Ribosomal_uL10-like_sf"/>
</dbReference>
<proteinExistence type="inferred from homology"/>
<dbReference type="GO" id="GO:0006412">
    <property type="term" value="P:translation"/>
    <property type="evidence" value="ECO:0007669"/>
    <property type="project" value="UniProtKB-UniRule"/>
</dbReference>
<gene>
    <name evidence="5" type="primary">rplJ</name>
    <name evidence="6" type="ORF">A2696_02385</name>
</gene>
<dbReference type="HAMAP" id="MF_00362">
    <property type="entry name" value="Ribosomal_uL10"/>
    <property type="match status" value="1"/>
</dbReference>
<organism evidence="6 7">
    <name type="scientific">Candidatus Curtissbacteria bacterium RIFCSPHIGHO2_01_FULL_41_13</name>
    <dbReference type="NCBI Taxonomy" id="1797745"/>
    <lineage>
        <taxon>Bacteria</taxon>
        <taxon>Candidatus Curtissiibacteriota</taxon>
    </lineage>
</organism>
<comment type="caution">
    <text evidence="6">The sequence shown here is derived from an EMBL/GenBank/DDBJ whole genome shotgun (WGS) entry which is preliminary data.</text>
</comment>
<keyword evidence="5" id="KW-0699">rRNA-binding</keyword>
<evidence type="ECO:0000256" key="1">
    <source>
        <dbReference type="ARBA" id="ARBA00008889"/>
    </source>
</evidence>
<evidence type="ECO:0000256" key="2">
    <source>
        <dbReference type="ARBA" id="ARBA00022980"/>
    </source>
</evidence>
<protein>
    <recommendedName>
        <fullName evidence="4 5">Large ribosomal subunit protein uL10</fullName>
    </recommendedName>
</protein>
<dbReference type="Proteomes" id="UP000177069">
    <property type="component" value="Unassembled WGS sequence"/>
</dbReference>
<comment type="similarity">
    <text evidence="1 5">Belongs to the universal ribosomal protein uL10 family.</text>
</comment>
<dbReference type="GO" id="GO:0005840">
    <property type="term" value="C:ribosome"/>
    <property type="evidence" value="ECO:0007669"/>
    <property type="project" value="UniProtKB-KW"/>
</dbReference>
<comment type="subunit">
    <text evidence="5">Part of the ribosomal stalk of the 50S ribosomal subunit. The N-terminus interacts with L11 and the large rRNA to form the base of the stalk. The C-terminus forms an elongated spine to which L12 dimers bind in a sequential fashion forming a multimeric L10(L12)X complex.</text>
</comment>
<dbReference type="NCBIfam" id="NF000955">
    <property type="entry name" value="PRK00099.1-1"/>
    <property type="match status" value="1"/>
</dbReference>
<dbReference type="GO" id="GO:1990904">
    <property type="term" value="C:ribonucleoprotein complex"/>
    <property type="evidence" value="ECO:0007669"/>
    <property type="project" value="UniProtKB-KW"/>
</dbReference>
<evidence type="ECO:0000313" key="6">
    <source>
        <dbReference type="EMBL" id="OGD84804.1"/>
    </source>
</evidence>
<dbReference type="PANTHER" id="PTHR11560">
    <property type="entry name" value="39S RIBOSOMAL PROTEIN L10, MITOCHONDRIAL"/>
    <property type="match status" value="1"/>
</dbReference>
<dbReference type="InterPro" id="IPR001790">
    <property type="entry name" value="Ribosomal_uL10"/>
</dbReference>
<dbReference type="GO" id="GO:0070180">
    <property type="term" value="F:large ribosomal subunit rRNA binding"/>
    <property type="evidence" value="ECO:0007669"/>
    <property type="project" value="UniProtKB-UniRule"/>
</dbReference>
<keyword evidence="2 5" id="KW-0689">Ribosomal protein</keyword>
<sequence>MDKKSKSKRAIKEEKVKTLAEKIAKAKTLAFVDFRGLTANQVAELRAKIKAAGGQFLVEKNTLISRALRLSTIDYRLSTIAGPTAAILSYDDEVSAIKEIAQIAKTLGVPTFKFGFLDSEILDAEALENLAKIPSRDDLHATLVGSLTSPIYGFVSVLAANIRNLVSVLDQAAKAG</sequence>
<dbReference type="SUPFAM" id="SSF160369">
    <property type="entry name" value="Ribosomal protein L10-like"/>
    <property type="match status" value="1"/>
</dbReference>
<dbReference type="Pfam" id="PF00466">
    <property type="entry name" value="Ribosomal_L10"/>
    <property type="match status" value="1"/>
</dbReference>
<dbReference type="InterPro" id="IPR022973">
    <property type="entry name" value="Ribosomal_uL10_bac"/>
</dbReference>
<dbReference type="CDD" id="cd05797">
    <property type="entry name" value="Ribosomal_L10"/>
    <property type="match status" value="1"/>
</dbReference>
<dbReference type="AlphaFoldDB" id="A0A1F5FZ26"/>
<comment type="function">
    <text evidence="5">Forms part of the ribosomal stalk, playing a central role in the interaction of the ribosome with GTP-bound translation factors.</text>
</comment>
<evidence type="ECO:0000256" key="3">
    <source>
        <dbReference type="ARBA" id="ARBA00023274"/>
    </source>
</evidence>
<reference evidence="6 7" key="1">
    <citation type="journal article" date="2016" name="Nat. Commun.">
        <title>Thousands of microbial genomes shed light on interconnected biogeochemical processes in an aquifer system.</title>
        <authorList>
            <person name="Anantharaman K."/>
            <person name="Brown C.T."/>
            <person name="Hug L.A."/>
            <person name="Sharon I."/>
            <person name="Castelle C.J."/>
            <person name="Probst A.J."/>
            <person name="Thomas B.C."/>
            <person name="Singh A."/>
            <person name="Wilkins M.J."/>
            <person name="Karaoz U."/>
            <person name="Brodie E.L."/>
            <person name="Williams K.H."/>
            <person name="Hubbard S.S."/>
            <person name="Banfield J.F."/>
        </authorList>
    </citation>
    <scope>NUCLEOTIDE SEQUENCE [LARGE SCALE GENOMIC DNA]</scope>
</reference>
<dbReference type="Gene3D" id="3.30.70.1730">
    <property type="match status" value="1"/>
</dbReference>